<dbReference type="HOGENOM" id="CLU_048406_1_0_9"/>
<dbReference type="SUPFAM" id="SSF69318">
    <property type="entry name" value="Integrin alpha N-terminal domain"/>
    <property type="match status" value="1"/>
</dbReference>
<reference evidence="1 2" key="1">
    <citation type="submission" date="2013-02" db="EMBL/GenBank/DDBJ databases">
        <title>Genome sequence of Clostridium saccharoperbutylacetonicum N1-4(HMT).</title>
        <authorList>
            <person name="Poehlein A."/>
            <person name="Daniel R."/>
        </authorList>
    </citation>
    <scope>NUCLEOTIDE SEQUENCE [LARGE SCALE GENOMIC DNA]</scope>
    <source>
        <strain evidence="2">N1-4(HMT)</strain>
    </source>
</reference>
<dbReference type="AlphaFoldDB" id="M1LZD3"/>
<dbReference type="KEGG" id="csr:Cspa_c48970"/>
<dbReference type="EMBL" id="CP004121">
    <property type="protein sequence ID" value="AGF58650.1"/>
    <property type="molecule type" value="Genomic_DNA"/>
</dbReference>
<gene>
    <name evidence="1" type="ORF">Cspa_c48970</name>
</gene>
<keyword evidence="2" id="KW-1185">Reference proteome</keyword>
<sequence>MMRKCGILIAIELSIVGILTGCGNVGNTIEMIQTPMLSNLEQDEVSKVLKEILPHSAEYLVPKKAEQKQSIFMEDIDGDDKDEAFILYRDTRENQQVHLLMLKEDEGRWTKESDIATSYNTLDYFKIDDLYGNGKKEVILGVSMSDSEVNKQLYIYELESKSLVKKVDRAYEEIDIADYNEDKKPEVILLEGERNKLQTAEMFSYVNGQLKSVYLVELNPDGIHENIVSGKLADGEKALFIDSSLGAHSMLTEIIAYNNGKLVKVGNEEDGVLFKAYPLYSRDINKDGITEVGGMYIPKGFEDAAMAEIPFIYTYSTYSVDGTKQTVEERYNDTGQNFYITIPSEWYDKVTVQKFDKAVKLIDNENQKTLFEVKWINKEAYIDSKIKLGETLGETENTIFYTDMKEELSISNANFHLSEDEF</sequence>
<dbReference type="Proteomes" id="UP000011728">
    <property type="component" value="Chromosome"/>
</dbReference>
<proteinExistence type="predicted"/>
<dbReference type="InterPro" id="IPR028994">
    <property type="entry name" value="Integrin_alpha_N"/>
</dbReference>
<evidence type="ECO:0000313" key="2">
    <source>
        <dbReference type="Proteomes" id="UP000011728"/>
    </source>
</evidence>
<dbReference type="RefSeq" id="WP_015394959.1">
    <property type="nucleotide sequence ID" value="NC_020291.1"/>
</dbReference>
<name>M1LZD3_9CLOT</name>
<organism evidence="1 2">
    <name type="scientific">Clostridium saccharoperbutylacetonicum N1-4(HMT)</name>
    <dbReference type="NCBI Taxonomy" id="931276"/>
    <lineage>
        <taxon>Bacteria</taxon>
        <taxon>Bacillati</taxon>
        <taxon>Bacillota</taxon>
        <taxon>Clostridia</taxon>
        <taxon>Eubacteriales</taxon>
        <taxon>Clostridiaceae</taxon>
        <taxon>Clostridium</taxon>
    </lineage>
</organism>
<accession>M1LZD3</accession>
<dbReference type="STRING" id="36745.CLSAP_46650"/>
<dbReference type="PATRIC" id="fig|931276.5.peg.4939"/>
<dbReference type="eggNOG" id="COG0457">
    <property type="taxonomic scope" value="Bacteria"/>
</dbReference>
<evidence type="ECO:0000313" key="1">
    <source>
        <dbReference type="EMBL" id="AGF58650.1"/>
    </source>
</evidence>
<protein>
    <submittedName>
        <fullName evidence="1">Uncharacterized protein</fullName>
    </submittedName>
</protein>